<dbReference type="PANTHER" id="PTHR42307:SF2">
    <property type="entry name" value="PUP DEAMIDASE_DEPUPYLASE"/>
    <property type="match status" value="1"/>
</dbReference>
<dbReference type="Pfam" id="PF03136">
    <property type="entry name" value="Pup_ligase"/>
    <property type="match status" value="1"/>
</dbReference>
<dbReference type="GO" id="GO:0008233">
    <property type="term" value="F:peptidase activity"/>
    <property type="evidence" value="ECO:0007669"/>
    <property type="project" value="InterPro"/>
</dbReference>
<dbReference type="OrthoDB" id="9760627at2"/>
<dbReference type="EC" id="3.4.-.-" evidence="4"/>
<evidence type="ECO:0000256" key="3">
    <source>
        <dbReference type="SAM" id="MobiDB-lite"/>
    </source>
</evidence>
<dbReference type="Proteomes" id="UP000269019">
    <property type="component" value="Chromosome"/>
</dbReference>
<dbReference type="GO" id="GO:0005524">
    <property type="term" value="F:ATP binding"/>
    <property type="evidence" value="ECO:0007669"/>
    <property type="project" value="TreeGrafter"/>
</dbReference>
<dbReference type="GO" id="GO:0070490">
    <property type="term" value="P:protein pupylation"/>
    <property type="evidence" value="ECO:0007669"/>
    <property type="project" value="TreeGrafter"/>
</dbReference>
<keyword evidence="5" id="KW-1185">Reference proteome</keyword>
<evidence type="ECO:0000256" key="1">
    <source>
        <dbReference type="ARBA" id="ARBA00009114"/>
    </source>
</evidence>
<dbReference type="KEGG" id="ccho:CCHOA_05840"/>
<dbReference type="RefSeq" id="WP_123927830.1">
    <property type="nucleotide sequence ID" value="NZ_CP033896.1"/>
</dbReference>
<feature type="active site" description="Proton acceptor" evidence="2">
    <location>
        <position position="103"/>
    </location>
</feature>
<reference evidence="4 5" key="1">
    <citation type="submission" date="2018-11" db="EMBL/GenBank/DDBJ databases">
        <authorList>
            <person name="Kleinhagauer T."/>
            <person name="Glaeser S.P."/>
            <person name="Spergser J."/>
            <person name="Ruckert C."/>
            <person name="Kaempfer P."/>
            <person name="Busse H.-J."/>
        </authorList>
    </citation>
    <scope>NUCLEOTIDE SEQUENCE [LARGE SCALE GENOMIC DNA]</scope>
    <source>
        <strain evidence="4 5">200CH</strain>
    </source>
</reference>
<dbReference type="InterPro" id="IPR004347">
    <property type="entry name" value="Pup_ligase/deamidase"/>
</dbReference>
<dbReference type="EMBL" id="CP033896">
    <property type="protein sequence ID" value="AZA13568.1"/>
    <property type="molecule type" value="Genomic_DNA"/>
</dbReference>
<proteinExistence type="inferred from homology"/>
<gene>
    <name evidence="4" type="primary">dop</name>
    <name evidence="4" type="ORF">CCHOA_05840</name>
</gene>
<dbReference type="PANTHER" id="PTHR42307">
    <property type="entry name" value="PUP DEAMIDASE/DEPUPYLASE"/>
    <property type="match status" value="1"/>
</dbReference>
<evidence type="ECO:0000313" key="4">
    <source>
        <dbReference type="EMBL" id="AZA13568.1"/>
    </source>
</evidence>
<dbReference type="GO" id="GO:0016811">
    <property type="term" value="F:hydrolase activity, acting on carbon-nitrogen (but not peptide) bonds, in linear amides"/>
    <property type="evidence" value="ECO:0007669"/>
    <property type="project" value="InterPro"/>
</dbReference>
<dbReference type="AlphaFoldDB" id="A0A3G6J9K3"/>
<dbReference type="GO" id="GO:0010498">
    <property type="term" value="P:proteasomal protein catabolic process"/>
    <property type="evidence" value="ECO:0007669"/>
    <property type="project" value="InterPro"/>
</dbReference>
<dbReference type="InterPro" id="IPR022366">
    <property type="entry name" value="Pup_deamidase"/>
</dbReference>
<dbReference type="GO" id="GO:0019941">
    <property type="term" value="P:modification-dependent protein catabolic process"/>
    <property type="evidence" value="ECO:0007669"/>
    <property type="project" value="InterPro"/>
</dbReference>
<accession>A0A3G6J9K3</accession>
<sequence length="525" mass="56444">MSDQSRSIGTETEYGISTPSAPTLSPIMTSTHLVLAYAAKDPLTGVPQTPTQGRARWDYAGESPLDDARGFSLKRYHQPPIVDPNAIGVAQTITPAGARLYVDHAHPEYSSPETTTAHDALRYDLAGDHVVAAAITALNAATAAGHSFVAHQQPCPPVRCYRHNVDGKGASFGYHENYTYRRSTNFADLAANLIPHFVTRPIYAGAGRVGLGVRSERAGFQLSQRADYIEQVISLETTLNRGIINTRDEPHADPDKWGRLHVIVGDANQSQLATLLKLGTTALILDAIEAGIDFSDLTLADPVAALHTVSRDLQLTTPLARTSGAPLTAIEIQRQYLQRAAAVATTESHTDIVQRWDAILDQLADDPRSTIGLLDWSTKLHLCQRYLHQGASFADAKLAALDLQYADIDPQRSIYHALVRRGVMHTILDDATIAAAATLAPATTRAAVRSLLCSRFPAAVTAVNWDRLTLQHDGQQVTVAMPDPTQPTGADLAPLIANQTATLSAAIAHISTLPGVIVEHSNSGH</sequence>
<dbReference type="PIRSF" id="PIRSF018077">
    <property type="entry name" value="UCP018077"/>
    <property type="match status" value="1"/>
</dbReference>
<dbReference type="NCBIfam" id="TIGR03688">
    <property type="entry name" value="depupylase_Dop"/>
    <property type="match status" value="1"/>
</dbReference>
<evidence type="ECO:0000256" key="2">
    <source>
        <dbReference type="PIRSR" id="PIRSR018077-1"/>
    </source>
</evidence>
<feature type="region of interest" description="Disordered" evidence="3">
    <location>
        <begin position="1"/>
        <end position="22"/>
    </location>
</feature>
<name>A0A3G6J9K3_9CORY</name>
<comment type="similarity">
    <text evidence="1">Belongs to the Pup ligase/Pup deamidase family. Pup deamidase subfamily.</text>
</comment>
<organism evidence="4 5">
    <name type="scientific">Corynebacterium choanae</name>
    <dbReference type="NCBI Taxonomy" id="1862358"/>
    <lineage>
        <taxon>Bacteria</taxon>
        <taxon>Bacillati</taxon>
        <taxon>Actinomycetota</taxon>
        <taxon>Actinomycetes</taxon>
        <taxon>Mycobacteriales</taxon>
        <taxon>Corynebacteriaceae</taxon>
        <taxon>Corynebacterium</taxon>
    </lineage>
</organism>
<protein>
    <submittedName>
        <fullName evidence="4">Pup deamidase/depupylase</fullName>
        <ecNumber evidence="4">3.4.-.-</ecNumber>
    </submittedName>
</protein>
<evidence type="ECO:0000313" key="5">
    <source>
        <dbReference type="Proteomes" id="UP000269019"/>
    </source>
</evidence>
<keyword evidence="4" id="KW-0378">Hydrolase</keyword>